<feature type="region of interest" description="Disordered" evidence="2">
    <location>
        <begin position="1"/>
        <end position="106"/>
    </location>
</feature>
<reference evidence="3 4" key="1">
    <citation type="journal article" date="2023" name="bioRxiv">
        <title>An intranuclear bacterial parasite of deep-sea mussels expresses apoptosis inhibitors acquired from its host.</title>
        <authorList>
            <person name="Gonzalez Porras M.A."/>
            <person name="Assie A."/>
            <person name="Tietjen M."/>
            <person name="Violette M."/>
            <person name="Kleiner M."/>
            <person name="Gruber-Vodicka H."/>
            <person name="Dubilier N."/>
            <person name="Leisch N."/>
        </authorList>
    </citation>
    <scope>NUCLEOTIDE SEQUENCE [LARGE SCALE GENOMIC DNA]</scope>
    <source>
        <strain evidence="3">IAP13</strain>
    </source>
</reference>
<evidence type="ECO:0000256" key="2">
    <source>
        <dbReference type="SAM" id="MobiDB-lite"/>
    </source>
</evidence>
<keyword evidence="4" id="KW-1185">Reference proteome</keyword>
<feature type="compositionally biased region" description="Basic and acidic residues" evidence="2">
    <location>
        <begin position="79"/>
        <end position="94"/>
    </location>
</feature>
<organism evidence="3 4">
    <name type="scientific">Candidatus Endonucleibacter bathymodioli</name>
    <dbReference type="NCBI Taxonomy" id="539814"/>
    <lineage>
        <taxon>Bacteria</taxon>
        <taxon>Pseudomonadati</taxon>
        <taxon>Pseudomonadota</taxon>
        <taxon>Gammaproteobacteria</taxon>
        <taxon>Oceanospirillales</taxon>
        <taxon>Endozoicomonadaceae</taxon>
        <taxon>Candidatus Endonucleibacter</taxon>
    </lineage>
</organism>
<proteinExistence type="predicted"/>
<dbReference type="AlphaFoldDB" id="A0AA90NPN2"/>
<sequence>MDGASRVQHAGVGSTQGLTPSSVGKSAQMGKMNGEVVRSQTNAVSALSSNPGDDVGDAEEIARSIGNKQSRKLNIKSGKGKEREVNKGENKEGARGAGSPSGTDASDFAEERASLIKSLLKKLSNEEELTDKEKDDLIDGMADDFNGAGKKLLEEVVAVMEIEQTKEEVRSSTDDIRELKRLLEVSEKNGTPVDKDFWKGLGDLSSRISPKIMGKVVMTEASKEFIDTPKKLLDDLESKFKNADIKQVVALRVKEIGVRVDQSGNDKIRLQANITELLTARVFLSIVDACDEIAMYYNRMDFSGGQEEFIA</sequence>
<evidence type="ECO:0000256" key="1">
    <source>
        <dbReference type="SAM" id="Coils"/>
    </source>
</evidence>
<comment type="caution">
    <text evidence="3">The sequence shown here is derived from an EMBL/GenBank/DDBJ whole genome shotgun (WGS) entry which is preliminary data.</text>
</comment>
<keyword evidence="1" id="KW-0175">Coiled coil</keyword>
<dbReference type="EMBL" id="JASXSV010000003">
    <property type="protein sequence ID" value="MDP0588169.1"/>
    <property type="molecule type" value="Genomic_DNA"/>
</dbReference>
<gene>
    <name evidence="3" type="ORF">QS748_02765</name>
</gene>
<protein>
    <submittedName>
        <fullName evidence="3">Uncharacterized protein</fullName>
    </submittedName>
</protein>
<evidence type="ECO:0000313" key="3">
    <source>
        <dbReference type="EMBL" id="MDP0588169.1"/>
    </source>
</evidence>
<name>A0AA90NPN2_9GAMM</name>
<dbReference type="Proteomes" id="UP001178148">
    <property type="component" value="Unassembled WGS sequence"/>
</dbReference>
<feature type="coiled-coil region" evidence="1">
    <location>
        <begin position="162"/>
        <end position="189"/>
    </location>
</feature>
<evidence type="ECO:0000313" key="4">
    <source>
        <dbReference type="Proteomes" id="UP001178148"/>
    </source>
</evidence>
<feature type="compositionally biased region" description="Polar residues" evidence="2">
    <location>
        <begin position="38"/>
        <end position="51"/>
    </location>
</feature>
<feature type="compositionally biased region" description="Polar residues" evidence="2">
    <location>
        <begin position="13"/>
        <end position="25"/>
    </location>
</feature>
<accession>A0AA90NPN2</accession>